<comment type="caution">
    <text evidence="10">The sequence shown here is derived from an EMBL/GenBank/DDBJ whole genome shotgun (WGS) entry which is preliminary data.</text>
</comment>
<dbReference type="SUPFAM" id="SSF53448">
    <property type="entry name" value="Nucleotide-diphospho-sugar transferases"/>
    <property type="match status" value="1"/>
</dbReference>
<feature type="domain" description="Glycosyltransferase 2-like" evidence="9">
    <location>
        <begin position="303"/>
        <end position="495"/>
    </location>
</feature>
<keyword evidence="4 8" id="KW-0812">Transmembrane</keyword>
<gene>
    <name evidence="10" type="ORF">NYR54_16325</name>
</gene>
<protein>
    <submittedName>
        <fullName evidence="10">Glycosyltransferase</fullName>
        <ecNumber evidence="10">2.4.-.-</ecNumber>
    </submittedName>
</protein>
<evidence type="ECO:0000256" key="2">
    <source>
        <dbReference type="ARBA" id="ARBA00022676"/>
    </source>
</evidence>
<accession>A0A9X3B7J2</accession>
<evidence type="ECO:0000256" key="5">
    <source>
        <dbReference type="ARBA" id="ARBA00022989"/>
    </source>
</evidence>
<keyword evidence="6 8" id="KW-0472">Membrane</keyword>
<feature type="transmembrane region" description="Helical" evidence="8">
    <location>
        <begin position="545"/>
        <end position="565"/>
    </location>
</feature>
<evidence type="ECO:0000256" key="6">
    <source>
        <dbReference type="ARBA" id="ARBA00023136"/>
    </source>
</evidence>
<feature type="compositionally biased region" description="Polar residues" evidence="7">
    <location>
        <begin position="590"/>
        <end position="600"/>
    </location>
</feature>
<dbReference type="InterPro" id="IPR001173">
    <property type="entry name" value="Glyco_trans_2-like"/>
</dbReference>
<proteinExistence type="predicted"/>
<dbReference type="InterPro" id="IPR029044">
    <property type="entry name" value="Nucleotide-diphossugar_trans"/>
</dbReference>
<feature type="transmembrane region" description="Helical" evidence="8">
    <location>
        <begin position="143"/>
        <end position="167"/>
    </location>
</feature>
<reference evidence="10" key="1">
    <citation type="submission" date="2022-08" db="EMBL/GenBank/DDBJ databases">
        <title>Chelativorans sichuanense sp. nov., a paraffin oil-degrading bacterium isolated from a mixture of oil-based drill cuttings and paddy soil.</title>
        <authorList>
            <person name="Yu J."/>
            <person name="Liu H."/>
            <person name="Chen Q."/>
        </authorList>
    </citation>
    <scope>NUCLEOTIDE SEQUENCE</scope>
    <source>
        <strain evidence="10">SCAU 2101</strain>
    </source>
</reference>
<keyword evidence="11" id="KW-1185">Reference proteome</keyword>
<dbReference type="InterPro" id="IPR050321">
    <property type="entry name" value="Glycosyltr_2/OpgH_subfam"/>
</dbReference>
<feature type="transmembrane region" description="Helical" evidence="8">
    <location>
        <begin position="462"/>
        <end position="495"/>
    </location>
</feature>
<name>A0A9X3B7J2_9HYPH</name>
<feature type="transmembrane region" description="Helical" evidence="8">
    <location>
        <begin position="173"/>
        <end position="193"/>
    </location>
</feature>
<dbReference type="PANTHER" id="PTHR43867:SF2">
    <property type="entry name" value="CELLULOSE SYNTHASE CATALYTIC SUBUNIT A [UDP-FORMING]"/>
    <property type="match status" value="1"/>
</dbReference>
<dbReference type="Proteomes" id="UP001149009">
    <property type="component" value="Unassembled WGS sequence"/>
</dbReference>
<evidence type="ECO:0000256" key="4">
    <source>
        <dbReference type="ARBA" id="ARBA00022692"/>
    </source>
</evidence>
<dbReference type="GO" id="GO:0016020">
    <property type="term" value="C:membrane"/>
    <property type="evidence" value="ECO:0007669"/>
    <property type="project" value="UniProtKB-SubCell"/>
</dbReference>
<sequence length="609" mass="68644">MELRAKLAGVPFQVELMASGLVEERELFRTLAEHLGIEFMAKVRPESLFMPERHCMEALRRPGGVLKAVAADGAQTVLLIAPDRLDIPAMRRFLQRHDRVAKHIRMVPPSELRRAVQLRAREPLLRTAVNGLFEAMPHLSARFVLNAWQGVALGAFTVLLITGLLMAPMTSLLALHGALSILFLGCVTLRMVVGHSVRETPRPALTKAVRTEEMPVYTVLVALYKEAEVVPDLLVALGRLVWPRSKLEIKLVCESDDKETLTAIRSQELRSYIDVIEVPPGGPRTKPKALSYALPMSTGEFLVLYDAEDRPHPFQLVEAWERFREGDEKLACLQAPLVISNRHESWISAMFGFEYSALFKGILPWLARRHLVLPLGGTSNHFRRAVLEEVGGWDPCNVTEDADLGLRLARLGYRTGTIDYPTYEDAPTSARIWLPQRTRWFKGWAQTWLVHMRNARQLYRDLGLASFVVTQVLTAGMLISALAYSVFGLTILWVIARLLLGYLPTPPNLALLLLDMVNIVFGHGAFLALGWCTLPATERRGLWKLVLWTPAYWMLLSAAAWRALWQLYRCPHAWEKTPHRPSRPIKKTVADTQLRTQPSARPSPLSRMA</sequence>
<evidence type="ECO:0000313" key="10">
    <source>
        <dbReference type="EMBL" id="MCT8991838.1"/>
    </source>
</evidence>
<dbReference type="EC" id="2.4.-.-" evidence="10"/>
<keyword evidence="2 10" id="KW-0328">Glycosyltransferase</keyword>
<feature type="transmembrane region" description="Helical" evidence="8">
    <location>
        <begin position="510"/>
        <end position="533"/>
    </location>
</feature>
<evidence type="ECO:0000256" key="8">
    <source>
        <dbReference type="SAM" id="Phobius"/>
    </source>
</evidence>
<evidence type="ECO:0000256" key="1">
    <source>
        <dbReference type="ARBA" id="ARBA00004141"/>
    </source>
</evidence>
<dbReference type="EMBL" id="JAODNV010000019">
    <property type="protein sequence ID" value="MCT8991838.1"/>
    <property type="molecule type" value="Genomic_DNA"/>
</dbReference>
<dbReference type="Pfam" id="PF13632">
    <property type="entry name" value="Glyco_trans_2_3"/>
    <property type="match status" value="1"/>
</dbReference>
<evidence type="ECO:0000256" key="7">
    <source>
        <dbReference type="SAM" id="MobiDB-lite"/>
    </source>
</evidence>
<evidence type="ECO:0000259" key="9">
    <source>
        <dbReference type="Pfam" id="PF13632"/>
    </source>
</evidence>
<organism evidence="10 11">
    <name type="scientific">Chelativorans petroleitrophicus</name>
    <dbReference type="NCBI Taxonomy" id="2975484"/>
    <lineage>
        <taxon>Bacteria</taxon>
        <taxon>Pseudomonadati</taxon>
        <taxon>Pseudomonadota</taxon>
        <taxon>Alphaproteobacteria</taxon>
        <taxon>Hyphomicrobiales</taxon>
        <taxon>Phyllobacteriaceae</taxon>
        <taxon>Chelativorans</taxon>
    </lineage>
</organism>
<keyword evidence="5 8" id="KW-1133">Transmembrane helix</keyword>
<feature type="region of interest" description="Disordered" evidence="7">
    <location>
        <begin position="576"/>
        <end position="609"/>
    </location>
</feature>
<dbReference type="RefSeq" id="WP_261516779.1">
    <property type="nucleotide sequence ID" value="NZ_JAODNV010000019.1"/>
</dbReference>
<evidence type="ECO:0000313" key="11">
    <source>
        <dbReference type="Proteomes" id="UP001149009"/>
    </source>
</evidence>
<evidence type="ECO:0000256" key="3">
    <source>
        <dbReference type="ARBA" id="ARBA00022679"/>
    </source>
</evidence>
<comment type="subcellular location">
    <subcellularLocation>
        <location evidence="1">Membrane</location>
        <topology evidence="1">Multi-pass membrane protein</topology>
    </subcellularLocation>
</comment>
<dbReference type="Gene3D" id="3.90.550.10">
    <property type="entry name" value="Spore Coat Polysaccharide Biosynthesis Protein SpsA, Chain A"/>
    <property type="match status" value="1"/>
</dbReference>
<keyword evidence="3 10" id="KW-0808">Transferase</keyword>
<dbReference type="AlphaFoldDB" id="A0A9X3B7J2"/>
<dbReference type="PANTHER" id="PTHR43867">
    <property type="entry name" value="CELLULOSE SYNTHASE CATALYTIC SUBUNIT A [UDP-FORMING]"/>
    <property type="match status" value="1"/>
</dbReference>
<dbReference type="GO" id="GO:0016757">
    <property type="term" value="F:glycosyltransferase activity"/>
    <property type="evidence" value="ECO:0007669"/>
    <property type="project" value="UniProtKB-KW"/>
</dbReference>